<proteinExistence type="predicted"/>
<dbReference type="Proteomes" id="UP000245474">
    <property type="component" value="Unassembled WGS sequence"/>
</dbReference>
<protein>
    <submittedName>
        <fullName evidence="1">Uncharacterized protein</fullName>
    </submittedName>
</protein>
<comment type="caution">
    <text evidence="1">The sequence shown here is derived from an EMBL/GenBank/DDBJ whole genome shotgun (WGS) entry which is preliminary data.</text>
</comment>
<keyword evidence="2" id="KW-1185">Reference proteome</keyword>
<dbReference type="RefSeq" id="WP_109678799.1">
    <property type="nucleotide sequence ID" value="NZ_CP086615.1"/>
</dbReference>
<organism evidence="1 2">
    <name type="scientific">Sediminicurvatus halobius</name>
    <dbReference type="NCBI Taxonomy" id="2182432"/>
    <lineage>
        <taxon>Bacteria</taxon>
        <taxon>Pseudomonadati</taxon>
        <taxon>Pseudomonadota</taxon>
        <taxon>Gammaproteobacteria</taxon>
        <taxon>Chromatiales</taxon>
        <taxon>Ectothiorhodospiraceae</taxon>
        <taxon>Sediminicurvatus</taxon>
    </lineage>
</organism>
<dbReference type="AlphaFoldDB" id="A0A2U2N131"/>
<evidence type="ECO:0000313" key="2">
    <source>
        <dbReference type="Proteomes" id="UP000245474"/>
    </source>
</evidence>
<name>A0A2U2N131_9GAMM</name>
<gene>
    <name evidence="1" type="ORF">DEM34_10660</name>
</gene>
<reference evidence="1 2" key="1">
    <citation type="submission" date="2018-05" db="EMBL/GenBank/DDBJ databases">
        <title>Spiribacter halobius sp. nov., a moderately halophilic bacterium isolated from marine solar saltern.</title>
        <authorList>
            <person name="Zheng W.-S."/>
            <person name="Lu D.-C."/>
            <person name="Du Z.-J."/>
        </authorList>
    </citation>
    <scope>NUCLEOTIDE SEQUENCE [LARGE SCALE GENOMIC DNA]</scope>
    <source>
        <strain evidence="1 2">E85</strain>
    </source>
</reference>
<dbReference type="EMBL" id="QFFI01000015">
    <property type="protein sequence ID" value="PWG62820.1"/>
    <property type="molecule type" value="Genomic_DNA"/>
</dbReference>
<sequence>MDSLGFGDPDVRADLKDMCCPPMQFMWDNHLLAPRVEWEVASGPRQALHMCFLKGFRVVRAFFFFARDQALYECPFCRAQFVRPLGYRDVEARRGEAVSIQALPRGPLGYDPVLNIPRRVLQEALLETKRRAKTWPPRD</sequence>
<evidence type="ECO:0000313" key="1">
    <source>
        <dbReference type="EMBL" id="PWG62820.1"/>
    </source>
</evidence>
<accession>A0A2U2N131</accession>